<protein>
    <submittedName>
        <fullName evidence="1">Protein of uncharacterized function (DUF3006)</fullName>
    </submittedName>
</protein>
<keyword evidence="4" id="KW-1185">Reference proteome</keyword>
<dbReference type="Proteomes" id="UP000294641">
    <property type="component" value="Unassembled WGS sequence"/>
</dbReference>
<evidence type="ECO:0000313" key="1">
    <source>
        <dbReference type="EMBL" id="STX09549.1"/>
    </source>
</evidence>
<reference evidence="1 3" key="1">
    <citation type="submission" date="2018-06" db="EMBL/GenBank/DDBJ databases">
        <authorList>
            <consortium name="Pathogen Informatics"/>
            <person name="Doyle S."/>
        </authorList>
    </citation>
    <scope>NUCLEOTIDE SEQUENCE [LARGE SCALE GENOMIC DNA]</scope>
    <source>
        <strain evidence="1 3">NCTC10597</strain>
    </source>
</reference>
<comment type="caution">
    <text evidence="1">The sequence shown here is derived from an EMBL/GenBank/DDBJ whole genome shotgun (WGS) entry which is preliminary data.</text>
</comment>
<accession>A0A2U3ADF1</accession>
<evidence type="ECO:0000313" key="2">
    <source>
        <dbReference type="EMBL" id="TDR39013.1"/>
    </source>
</evidence>
<proteinExistence type="predicted"/>
<dbReference type="Proteomes" id="UP000254330">
    <property type="component" value="Unassembled WGS sequence"/>
</dbReference>
<reference evidence="2 4" key="2">
    <citation type="submission" date="2019-03" db="EMBL/GenBank/DDBJ databases">
        <title>Genomic Encyclopedia of Type Strains, Phase IV (KMG-IV): sequencing the most valuable type-strain genomes for metagenomic binning, comparative biology and taxonomic classification.</title>
        <authorList>
            <person name="Goeker M."/>
        </authorList>
    </citation>
    <scope>NUCLEOTIDE SEQUENCE [LARGE SCALE GENOMIC DNA]</scope>
    <source>
        <strain evidence="2 4">DSM 20580</strain>
    </source>
</reference>
<organism evidence="1 3">
    <name type="scientific">Kurthia zopfii</name>
    <dbReference type="NCBI Taxonomy" id="1650"/>
    <lineage>
        <taxon>Bacteria</taxon>
        <taxon>Bacillati</taxon>
        <taxon>Bacillota</taxon>
        <taxon>Bacilli</taxon>
        <taxon>Bacillales</taxon>
        <taxon>Caryophanaceae</taxon>
        <taxon>Kurthia</taxon>
    </lineage>
</organism>
<dbReference type="AlphaFoldDB" id="A0A2U3ADF1"/>
<dbReference type="EMBL" id="UGNP01000001">
    <property type="protein sequence ID" value="STX09549.1"/>
    <property type="molecule type" value="Genomic_DNA"/>
</dbReference>
<sequence>MVKGIIDRFEGDFVIIEMSDSGLTKDFPIANLQSDLQVGDVVEIDEALFIKKDELSTIQKKAEIEQLMDDLFED</sequence>
<dbReference type="InterPro" id="IPR021377">
    <property type="entry name" value="DUF3006"/>
</dbReference>
<dbReference type="RefSeq" id="WP_109349424.1">
    <property type="nucleotide sequence ID" value="NZ_BJUE01000053.1"/>
</dbReference>
<dbReference type="OrthoDB" id="164847at2"/>
<dbReference type="Pfam" id="PF11213">
    <property type="entry name" value="DUF3006"/>
    <property type="match status" value="1"/>
</dbReference>
<evidence type="ECO:0000313" key="4">
    <source>
        <dbReference type="Proteomes" id="UP000294641"/>
    </source>
</evidence>
<gene>
    <name evidence="2" type="ORF">DFR61_1137</name>
    <name evidence="1" type="ORF">NCTC10597_01235</name>
</gene>
<evidence type="ECO:0000313" key="3">
    <source>
        <dbReference type="Proteomes" id="UP000254330"/>
    </source>
</evidence>
<dbReference type="EMBL" id="SNZG01000013">
    <property type="protein sequence ID" value="TDR39013.1"/>
    <property type="molecule type" value="Genomic_DNA"/>
</dbReference>
<name>A0A2U3ADF1_9BACL</name>